<accession>A0A5N6KVH9</accession>
<dbReference type="EMBL" id="VIBQ01000013">
    <property type="protein sequence ID" value="KAB8346367.1"/>
    <property type="molecule type" value="Genomic_DNA"/>
</dbReference>
<keyword evidence="3" id="KW-1185">Reference proteome</keyword>
<gene>
    <name evidence="2" type="ORF">FH972_023409</name>
</gene>
<dbReference type="PANTHER" id="PTHR42090">
    <property type="match status" value="1"/>
</dbReference>
<evidence type="ECO:0000256" key="1">
    <source>
        <dbReference type="SAM" id="MobiDB-lite"/>
    </source>
</evidence>
<reference evidence="2 3" key="1">
    <citation type="submission" date="2019-06" db="EMBL/GenBank/DDBJ databases">
        <title>A chromosomal-level reference genome of Carpinus fangiana (Coryloideae, Betulaceae).</title>
        <authorList>
            <person name="Yang X."/>
            <person name="Wang Z."/>
            <person name="Zhang L."/>
            <person name="Hao G."/>
            <person name="Liu J."/>
            <person name="Yang Y."/>
        </authorList>
    </citation>
    <scope>NUCLEOTIDE SEQUENCE [LARGE SCALE GENOMIC DNA]</scope>
    <source>
        <strain evidence="2">Cfa_2016G</strain>
        <tissue evidence="2">Leaf</tissue>
    </source>
</reference>
<evidence type="ECO:0000313" key="2">
    <source>
        <dbReference type="EMBL" id="KAB8346367.1"/>
    </source>
</evidence>
<name>A0A5N6KVH9_9ROSI</name>
<dbReference type="PANTHER" id="PTHR42090:SF1">
    <property type="match status" value="1"/>
</dbReference>
<feature type="region of interest" description="Disordered" evidence="1">
    <location>
        <begin position="40"/>
        <end position="109"/>
    </location>
</feature>
<feature type="compositionally biased region" description="Basic and acidic residues" evidence="1">
    <location>
        <begin position="41"/>
        <end position="56"/>
    </location>
</feature>
<dbReference type="Proteomes" id="UP000327013">
    <property type="component" value="Unassembled WGS sequence"/>
</dbReference>
<protein>
    <submittedName>
        <fullName evidence="2">Uncharacterized protein</fullName>
    </submittedName>
</protein>
<organism evidence="2 3">
    <name type="scientific">Carpinus fangiana</name>
    <dbReference type="NCBI Taxonomy" id="176857"/>
    <lineage>
        <taxon>Eukaryota</taxon>
        <taxon>Viridiplantae</taxon>
        <taxon>Streptophyta</taxon>
        <taxon>Embryophyta</taxon>
        <taxon>Tracheophyta</taxon>
        <taxon>Spermatophyta</taxon>
        <taxon>Magnoliopsida</taxon>
        <taxon>eudicotyledons</taxon>
        <taxon>Gunneridae</taxon>
        <taxon>Pentapetalae</taxon>
        <taxon>rosids</taxon>
        <taxon>fabids</taxon>
        <taxon>Fagales</taxon>
        <taxon>Betulaceae</taxon>
        <taxon>Carpinus</taxon>
    </lineage>
</organism>
<evidence type="ECO:0000313" key="3">
    <source>
        <dbReference type="Proteomes" id="UP000327013"/>
    </source>
</evidence>
<dbReference type="OrthoDB" id="4220319at2759"/>
<sequence length="109" mass="11881">MVSSIRILARQKFRPSASFIQRRTATPMLLTSNRLIQTTRVSREASKDDNMDKDALNPESNEFSKTGGGDQAAAHEPEAFDPNNTTPEGQEAAGRDSVRVPAFVGPFSS</sequence>
<dbReference type="AlphaFoldDB" id="A0A5N6KVH9"/>
<comment type="caution">
    <text evidence="2">The sequence shown here is derived from an EMBL/GenBank/DDBJ whole genome shotgun (WGS) entry which is preliminary data.</text>
</comment>
<proteinExistence type="predicted"/>